<dbReference type="EMBL" id="JACIJK010000004">
    <property type="protein sequence ID" value="MBB5714766.1"/>
    <property type="molecule type" value="Genomic_DNA"/>
</dbReference>
<keyword evidence="8" id="KW-1185">Reference proteome</keyword>
<sequence length="632" mass="66552">MDVLHKALASPADNDPYEFVLSDETVDRMGDVIDQAGWKLATFLSNPIALFNHDSDFPIGNWENVRVEAGKLRGRLNLLARGLSQRIDELRALVEARMLRATSVGFKPFTAEALSGSKVGGLRYKSQELLECSLVSVPANPNALALAKSLNLSDDMKRLVFGENAERVSTVLRRGCPGETAALNSPHRKASNVATLSERIVTAQNELTRLKDALTDHVKADDADTIVTEELAGQIETQEAALAGLQRAEKALAMKTARPADTAAEPRRPFAAPAKKSQPGDLIIRSAVVQVLAKIEGRSAIDVLTSRYGEDDTIKAMLDVTTKAASAPATTTTSGWAAELVQTATLDFIDTLVAKSVYPVLRDLGGKFTFGRNGVVSIPARSATPSIAGSFVGQGAPIPVRQAGFSASTLTPKKMAVITTFTREIAEKPTPDIEQVLRTAIQEDTGVAIDTVLLDTNAATAIRPAGLRNGVTGVTATTGGGFAALVGDLKALVAALITSSGGNVRQPVWVMNPVQALSISLTQNGAGDFPFAGDLRNGTLLGYPVAQSATVTTGTVALVDAADFFTATGDEPRFEVSDQAVLHMEDSTPQQLSAAGTPNAVAAPIRSMFQTDSLLLNTPAGGLSDCVVRKSV</sequence>
<dbReference type="NCBIfam" id="TIGR01554">
    <property type="entry name" value="major_cap_HK97"/>
    <property type="match status" value="1"/>
</dbReference>
<protein>
    <submittedName>
        <fullName evidence="7">HK97 family phage major capsid protein/HK97 family phage prohead protease</fullName>
    </submittedName>
</protein>
<dbReference type="Gene3D" id="3.30.2320.10">
    <property type="entry name" value="hypothetical protein PF0899 domain"/>
    <property type="match status" value="1"/>
</dbReference>
<comment type="subcellular location">
    <subcellularLocation>
        <location evidence="1">Virion</location>
    </subcellularLocation>
</comment>
<dbReference type="SUPFAM" id="SSF56563">
    <property type="entry name" value="Major capsid protein gp5"/>
    <property type="match status" value="1"/>
</dbReference>
<evidence type="ECO:0000256" key="1">
    <source>
        <dbReference type="ARBA" id="ARBA00004328"/>
    </source>
</evidence>
<dbReference type="Gene3D" id="3.30.2400.10">
    <property type="entry name" value="Major capsid protein gp5"/>
    <property type="match status" value="1"/>
</dbReference>
<evidence type="ECO:0000256" key="3">
    <source>
        <dbReference type="ARBA" id="ARBA00022670"/>
    </source>
</evidence>
<feature type="domain" description="Prohead serine protease" evidence="5">
    <location>
        <begin position="46"/>
        <end position="145"/>
    </location>
</feature>
<dbReference type="Proteomes" id="UP000546200">
    <property type="component" value="Unassembled WGS sequence"/>
</dbReference>
<name>A0A7W9BCT5_9SPHN</name>
<organism evidence="7 8">
    <name type="scientific">Sphingomonas aerophila</name>
    <dbReference type="NCBI Taxonomy" id="1344948"/>
    <lineage>
        <taxon>Bacteria</taxon>
        <taxon>Pseudomonadati</taxon>
        <taxon>Pseudomonadota</taxon>
        <taxon>Alphaproteobacteria</taxon>
        <taxon>Sphingomonadales</taxon>
        <taxon>Sphingomonadaceae</taxon>
        <taxon>Sphingomonas</taxon>
    </lineage>
</organism>
<dbReference type="AlphaFoldDB" id="A0A7W9BCT5"/>
<dbReference type="Pfam" id="PF04586">
    <property type="entry name" value="Peptidase_S78"/>
    <property type="match status" value="1"/>
</dbReference>
<dbReference type="RefSeq" id="WP_184056360.1">
    <property type="nucleotide sequence ID" value="NZ_JACIJK010000004.1"/>
</dbReference>
<evidence type="ECO:0000256" key="4">
    <source>
        <dbReference type="ARBA" id="ARBA00022801"/>
    </source>
</evidence>
<reference evidence="7 8" key="1">
    <citation type="submission" date="2020-08" db="EMBL/GenBank/DDBJ databases">
        <title>Genomic Encyclopedia of Type Strains, Phase IV (KMG-IV): sequencing the most valuable type-strain genomes for metagenomic binning, comparative biology and taxonomic classification.</title>
        <authorList>
            <person name="Goeker M."/>
        </authorList>
    </citation>
    <scope>NUCLEOTIDE SEQUENCE [LARGE SCALE GENOMIC DNA]</scope>
    <source>
        <strain evidence="7 8">DSM 100044</strain>
    </source>
</reference>
<accession>A0A7W9BCT5</accession>
<comment type="caution">
    <text evidence="7">The sequence shown here is derived from an EMBL/GenBank/DDBJ whole genome shotgun (WGS) entry which is preliminary data.</text>
</comment>
<keyword evidence="3 7" id="KW-0645">Protease</keyword>
<keyword evidence="2" id="KW-1188">Viral release from host cell</keyword>
<dbReference type="InterPro" id="IPR024455">
    <property type="entry name" value="Phage_capsid"/>
</dbReference>
<keyword evidence="4" id="KW-0378">Hydrolase</keyword>
<dbReference type="Pfam" id="PF05065">
    <property type="entry name" value="Phage_capsid"/>
    <property type="match status" value="1"/>
</dbReference>
<gene>
    <name evidence="7" type="ORF">FHS94_001602</name>
</gene>
<dbReference type="GO" id="GO:0006508">
    <property type="term" value="P:proteolysis"/>
    <property type="evidence" value="ECO:0007669"/>
    <property type="project" value="UniProtKB-KW"/>
</dbReference>
<evidence type="ECO:0000313" key="8">
    <source>
        <dbReference type="Proteomes" id="UP000546200"/>
    </source>
</evidence>
<evidence type="ECO:0000259" key="5">
    <source>
        <dbReference type="Pfam" id="PF04586"/>
    </source>
</evidence>
<evidence type="ECO:0000256" key="2">
    <source>
        <dbReference type="ARBA" id="ARBA00022612"/>
    </source>
</evidence>
<feature type="domain" description="Phage capsid-like C-terminal" evidence="6">
    <location>
        <begin position="358"/>
        <end position="568"/>
    </location>
</feature>
<dbReference type="InterPro" id="IPR054612">
    <property type="entry name" value="Phage_capsid-like_C"/>
</dbReference>
<evidence type="ECO:0000313" key="7">
    <source>
        <dbReference type="EMBL" id="MBB5714766.1"/>
    </source>
</evidence>
<dbReference type="InterPro" id="IPR054613">
    <property type="entry name" value="Peptidase_S78_dom"/>
</dbReference>
<dbReference type="GO" id="GO:0008233">
    <property type="term" value="F:peptidase activity"/>
    <property type="evidence" value="ECO:0007669"/>
    <property type="project" value="UniProtKB-KW"/>
</dbReference>
<evidence type="ECO:0000259" key="6">
    <source>
        <dbReference type="Pfam" id="PF05065"/>
    </source>
</evidence>
<proteinExistence type="predicted"/>